<feature type="region of interest" description="Disordered" evidence="1">
    <location>
        <begin position="49"/>
        <end position="68"/>
    </location>
</feature>
<evidence type="ECO:0000313" key="3">
    <source>
        <dbReference type="Proteomes" id="UP000245464"/>
    </source>
</evidence>
<dbReference type="Proteomes" id="UP000245464">
    <property type="component" value="Chromosome 2"/>
</dbReference>
<accession>A0A2W1EVX6</accession>
<reference evidence="2" key="1">
    <citation type="journal article" date="2018" name="BMC Genomics">
        <title>Comparative genomics of the wheat fungal pathogen Pyrenophora tritici-repentis reveals chromosomal variations and genome plasticity.</title>
        <authorList>
            <person name="Moolhuijzen P."/>
            <person name="See P.T."/>
            <person name="Hane J.K."/>
            <person name="Shi G."/>
            <person name="Liu Z."/>
            <person name="Oliver R.P."/>
            <person name="Moffat C.S."/>
        </authorList>
    </citation>
    <scope>NUCLEOTIDE SEQUENCE [LARGE SCALE GENOMIC DNA]</scope>
    <source>
        <strain evidence="2">M4</strain>
    </source>
</reference>
<dbReference type="Gene3D" id="3.90.550.20">
    <property type="match status" value="1"/>
</dbReference>
<feature type="compositionally biased region" description="Polar residues" evidence="1">
    <location>
        <begin position="49"/>
        <end position="59"/>
    </location>
</feature>
<dbReference type="GO" id="GO:0016757">
    <property type="term" value="F:glycosyltransferase activity"/>
    <property type="evidence" value="ECO:0007669"/>
    <property type="project" value="InterPro"/>
</dbReference>
<dbReference type="KEGG" id="ptrr:6341143"/>
<sequence length="429" mass="48103">MVKHSILSLTDAHRYDGAEKVSYTCHSLRNVHTWTYTTHTIDYPSIPGTTLSTSPASESQLLHLPTPQPPTPGSKSIFAFWHAGLGALPPCSIRNVVNWHRRFSPLGWTIYVLDTVPGSPLNVSNFIDTSSPSVVPEAFTNGTVKGTYAAQHTSDLIRFPLLLKYGGIYLDVGVLQFGDLDWLWTEHIANPASPYDLAGFTMWDPPEGISIANFFFMCGADNPLVRRSHHLLLKVWEGRTDTTGAHQHPLVNHVPLIPVPEQMVNKAALTDYAIQIQCMGAAQRWKDDDDSWDGPKYVREHCWLYNMVTSAFSHELATDWSGPRQWELLQQKLPQSGEEETKDQALARSIVENTVANTWCLKLGHGFLAELFGSDSLGMLWRKREGSDCEDGTYAGWLRWAEVNLKQDHPPKPLDVPVYEPTMKAKFLA</sequence>
<protein>
    <submittedName>
        <fullName evidence="2">Putative capsule polysaccharide biosynthesis protein</fullName>
    </submittedName>
</protein>
<comment type="caution">
    <text evidence="2">The sequence shown here is derived from an EMBL/GenBank/DDBJ whole genome shotgun (WGS) entry which is preliminary data.</text>
</comment>
<evidence type="ECO:0000256" key="1">
    <source>
        <dbReference type="SAM" id="MobiDB-lite"/>
    </source>
</evidence>
<gene>
    <name evidence="2" type="ORF">PtrM4_065080</name>
</gene>
<evidence type="ECO:0000313" key="2">
    <source>
        <dbReference type="EMBL" id="KAF7574884.1"/>
    </source>
</evidence>
<dbReference type="SUPFAM" id="SSF53448">
    <property type="entry name" value="Nucleotide-diphospho-sugar transferases"/>
    <property type="match status" value="1"/>
</dbReference>
<dbReference type="InterPro" id="IPR008441">
    <property type="entry name" value="AfumC-like_glycosyl_Trfase"/>
</dbReference>
<proteinExistence type="predicted"/>
<dbReference type="InterPro" id="IPR029044">
    <property type="entry name" value="Nucleotide-diphossugar_trans"/>
</dbReference>
<dbReference type="Pfam" id="PF05704">
    <property type="entry name" value="Caps_synth"/>
    <property type="match status" value="1"/>
</dbReference>
<dbReference type="AlphaFoldDB" id="A0A2W1EVX6"/>
<organism evidence="2 3">
    <name type="scientific">Pyrenophora tritici-repentis</name>
    <dbReference type="NCBI Taxonomy" id="45151"/>
    <lineage>
        <taxon>Eukaryota</taxon>
        <taxon>Fungi</taxon>
        <taxon>Dikarya</taxon>
        <taxon>Ascomycota</taxon>
        <taxon>Pezizomycotina</taxon>
        <taxon>Dothideomycetes</taxon>
        <taxon>Pleosporomycetidae</taxon>
        <taxon>Pleosporales</taxon>
        <taxon>Pleosporineae</taxon>
        <taxon>Pleosporaceae</taxon>
        <taxon>Pyrenophora</taxon>
    </lineage>
</organism>
<dbReference type="EMBL" id="NQIK02000002">
    <property type="protein sequence ID" value="KAF7574884.1"/>
    <property type="molecule type" value="Genomic_DNA"/>
</dbReference>
<name>A0A2W1EVX6_9PLEO</name>
<dbReference type="GeneID" id="6341143"/>
<dbReference type="RefSeq" id="XP_065964311.1">
    <property type="nucleotide sequence ID" value="XM_066105684.1"/>
</dbReference>